<feature type="region of interest" description="Disordered" evidence="1">
    <location>
        <begin position="379"/>
        <end position="456"/>
    </location>
</feature>
<evidence type="ECO:0000256" key="1">
    <source>
        <dbReference type="SAM" id="MobiDB-lite"/>
    </source>
</evidence>
<name>A0A7K5DH94_9TYRA</name>
<feature type="non-terminal residue" evidence="3">
    <location>
        <position position="1"/>
    </location>
</feature>
<dbReference type="EMBL" id="VYXB01007931">
    <property type="protein sequence ID" value="NWS19856.1"/>
    <property type="molecule type" value="Genomic_DNA"/>
</dbReference>
<dbReference type="InterPro" id="IPR036465">
    <property type="entry name" value="vWFA_dom_sf"/>
</dbReference>
<feature type="non-terminal residue" evidence="3">
    <location>
        <position position="482"/>
    </location>
</feature>
<reference evidence="3 4" key="1">
    <citation type="submission" date="2019-09" db="EMBL/GenBank/DDBJ databases">
        <title>Bird 10,000 Genomes (B10K) Project - Family phase.</title>
        <authorList>
            <person name="Zhang G."/>
        </authorList>
    </citation>
    <scope>NUCLEOTIDE SEQUENCE [LARGE SCALE GENOMIC DNA]</scope>
    <source>
        <strain evidence="3">B10K-DU-001-72</strain>
        <tissue evidence="3">Muscle</tissue>
    </source>
</reference>
<dbReference type="SUPFAM" id="SSF53300">
    <property type="entry name" value="vWA-like"/>
    <property type="match status" value="1"/>
</dbReference>
<dbReference type="InterPro" id="IPR052627">
    <property type="entry name" value="VWA_domain-containing"/>
</dbReference>
<dbReference type="Proteomes" id="UP000525089">
    <property type="component" value="Unassembled WGS sequence"/>
</dbReference>
<protein>
    <submittedName>
        <fullName evidence="3">VW5B1 protein</fullName>
    </submittedName>
</protein>
<dbReference type="Gene3D" id="3.40.50.410">
    <property type="entry name" value="von Willebrand factor, type A domain"/>
    <property type="match status" value="1"/>
</dbReference>
<evidence type="ECO:0000313" key="4">
    <source>
        <dbReference type="Proteomes" id="UP000525089"/>
    </source>
</evidence>
<dbReference type="Pfam" id="PF13768">
    <property type="entry name" value="VWA_3"/>
    <property type="match status" value="1"/>
</dbReference>
<dbReference type="PROSITE" id="PS50234">
    <property type="entry name" value="VWFA"/>
    <property type="match status" value="1"/>
</dbReference>
<organism evidence="3 4">
    <name type="scientific">Pachyramphus minor</name>
    <dbReference type="NCBI Taxonomy" id="369605"/>
    <lineage>
        <taxon>Eukaryota</taxon>
        <taxon>Metazoa</taxon>
        <taxon>Chordata</taxon>
        <taxon>Craniata</taxon>
        <taxon>Vertebrata</taxon>
        <taxon>Euteleostomi</taxon>
        <taxon>Archelosauria</taxon>
        <taxon>Archosauria</taxon>
        <taxon>Dinosauria</taxon>
        <taxon>Saurischia</taxon>
        <taxon>Theropoda</taxon>
        <taxon>Coelurosauria</taxon>
        <taxon>Aves</taxon>
        <taxon>Neognathae</taxon>
        <taxon>Neoaves</taxon>
        <taxon>Telluraves</taxon>
        <taxon>Australaves</taxon>
        <taxon>Passeriformes</taxon>
        <taxon>Tyrannidae</taxon>
        <taxon>Pachyramphus</taxon>
    </lineage>
</organism>
<keyword evidence="4" id="KW-1185">Reference proteome</keyword>
<comment type="caution">
    <text evidence="3">The sequence shown here is derived from an EMBL/GenBank/DDBJ whole genome shotgun (WGS) entry which is preliminary data.</text>
</comment>
<proteinExistence type="predicted"/>
<dbReference type="PANTHER" id="PTHR46299:SF1">
    <property type="entry name" value="VON WILLEBRAND FACTOR A DOMAIN-CONTAINING PROTEIN 5B1"/>
    <property type="match status" value="1"/>
</dbReference>
<sequence length="482" mass="53664">AGVESPTHEIRADADPSAHSAKSIVITLANKHTFDRPVEILIHPSEPHMPHILMEEGDMTPAEYERHLKGKNDFIKGTKKDPSAEKKVRNKSCRKRLNKDIPHHPIIMLNFCPDLRTVQPGLRKAQGEFIFLIDRSRSMSSENINLVKDALLVILKSLMPTCLFNIIGFGSTFKSLFPASQAYCEESLALACKSIRRIRADMGSTNLLSPLKWIIRQPIHRGHPRLLFLLTNGAISNTGKVLELLRNHSCSTRYRGITPTEPKSRRREGSHSTCTMAHTAPSCLFPLSPLPQMIRSLKAAMAPVLSDVSVEWVFPESTEVLVSPASTSCLFPGDHLVGYGIICDTSLYLSNPRSDKRRRYSMMRSQESGSSVFFHSQEEGAGMESWNHSRDSEGSCPAERSPDHLGVGRDPGGESDTDTGMDVKGSCRRRAYSTTQISDHKPGRKMPTASDPSTALVKNPLRKTHLQDLQQVSPEPWQVDFQ</sequence>
<accession>A0A7K5DH94</accession>
<evidence type="ECO:0000313" key="3">
    <source>
        <dbReference type="EMBL" id="NWS19856.1"/>
    </source>
</evidence>
<feature type="domain" description="VWFA" evidence="2">
    <location>
        <begin position="128"/>
        <end position="258"/>
    </location>
</feature>
<gene>
    <name evidence="3" type="primary">Vwa5b1_2</name>
    <name evidence="3" type="ORF">PACMIN_R00801</name>
</gene>
<dbReference type="AlphaFoldDB" id="A0A7K5DH94"/>
<evidence type="ECO:0000259" key="2">
    <source>
        <dbReference type="PROSITE" id="PS50234"/>
    </source>
</evidence>
<dbReference type="PANTHER" id="PTHR46299">
    <property type="entry name" value="VON WILLEBRAND FACTOR A DOMAIN-CONTAINING PROTEIN 5B2-RELATED"/>
    <property type="match status" value="1"/>
</dbReference>
<dbReference type="InterPro" id="IPR002035">
    <property type="entry name" value="VWF_A"/>
</dbReference>